<keyword evidence="1" id="KW-0472">Membrane</keyword>
<name>A0A5N6QI42_9ROSI</name>
<dbReference type="AlphaFoldDB" id="A0A5N6QI42"/>
<feature type="transmembrane region" description="Helical" evidence="1">
    <location>
        <begin position="39"/>
        <end position="72"/>
    </location>
</feature>
<dbReference type="PANTHER" id="PTHR33133:SF5">
    <property type="entry name" value="OS08G0107100 PROTEIN"/>
    <property type="match status" value="1"/>
</dbReference>
<sequence>MEVLEHLFSNIIHNKIALDETPQGTSKYNKLSDILTHEVITFFLFKAACFTFLLILSLLSTFAVVYTIACIYTNQEVTFNKVMSVIPKV</sequence>
<keyword evidence="1" id="KW-0812">Transmembrane</keyword>
<keyword evidence="1" id="KW-1133">Transmembrane helix</keyword>
<keyword evidence="3" id="KW-1185">Reference proteome</keyword>
<protein>
    <submittedName>
        <fullName evidence="2">Uncharacterized protein</fullName>
    </submittedName>
</protein>
<dbReference type="Proteomes" id="UP000327013">
    <property type="component" value="Chromosome 1"/>
</dbReference>
<reference evidence="2 3" key="1">
    <citation type="submission" date="2019-06" db="EMBL/GenBank/DDBJ databases">
        <title>A chromosomal-level reference genome of Carpinus fangiana (Coryloideae, Betulaceae).</title>
        <authorList>
            <person name="Yang X."/>
            <person name="Wang Z."/>
            <person name="Zhang L."/>
            <person name="Hao G."/>
            <person name="Liu J."/>
            <person name="Yang Y."/>
        </authorList>
    </citation>
    <scope>NUCLEOTIDE SEQUENCE [LARGE SCALE GENOMIC DNA]</scope>
    <source>
        <strain evidence="2">Cfa_2016G</strain>
        <tissue evidence="2">Leaf</tissue>
    </source>
</reference>
<accession>A0A5N6QI42</accession>
<evidence type="ECO:0000313" key="3">
    <source>
        <dbReference type="Proteomes" id="UP000327013"/>
    </source>
</evidence>
<gene>
    <name evidence="2" type="ORF">FH972_002877</name>
</gene>
<dbReference type="PANTHER" id="PTHR33133">
    <property type="entry name" value="OS08G0107100 PROTEIN-RELATED"/>
    <property type="match status" value="1"/>
</dbReference>
<organism evidence="2 3">
    <name type="scientific">Carpinus fangiana</name>
    <dbReference type="NCBI Taxonomy" id="176857"/>
    <lineage>
        <taxon>Eukaryota</taxon>
        <taxon>Viridiplantae</taxon>
        <taxon>Streptophyta</taxon>
        <taxon>Embryophyta</taxon>
        <taxon>Tracheophyta</taxon>
        <taxon>Spermatophyta</taxon>
        <taxon>Magnoliopsida</taxon>
        <taxon>eudicotyledons</taxon>
        <taxon>Gunneridae</taxon>
        <taxon>Pentapetalae</taxon>
        <taxon>rosids</taxon>
        <taxon>fabids</taxon>
        <taxon>Fagales</taxon>
        <taxon>Betulaceae</taxon>
        <taxon>Carpinus</taxon>
    </lineage>
</organism>
<evidence type="ECO:0000256" key="1">
    <source>
        <dbReference type="SAM" id="Phobius"/>
    </source>
</evidence>
<dbReference type="EMBL" id="CM017321">
    <property type="protein sequence ID" value="KAE7998319.1"/>
    <property type="molecule type" value="Genomic_DNA"/>
</dbReference>
<evidence type="ECO:0000313" key="2">
    <source>
        <dbReference type="EMBL" id="KAE7998319.1"/>
    </source>
</evidence>
<proteinExistence type="predicted"/>
<dbReference type="OrthoDB" id="1908649at2759"/>